<evidence type="ECO:0000256" key="4">
    <source>
        <dbReference type="ARBA" id="ARBA00022840"/>
    </source>
</evidence>
<dbReference type="InterPro" id="IPR027417">
    <property type="entry name" value="P-loop_NTPase"/>
</dbReference>
<dbReference type="Proteomes" id="UP000268658">
    <property type="component" value="Chromosome"/>
</dbReference>
<evidence type="ECO:0000256" key="2">
    <source>
        <dbReference type="ARBA" id="ARBA00022448"/>
    </source>
</evidence>
<dbReference type="GO" id="GO:0005886">
    <property type="term" value="C:plasma membrane"/>
    <property type="evidence" value="ECO:0007669"/>
    <property type="project" value="UniProtKB-SubCell"/>
</dbReference>
<dbReference type="OrthoDB" id="9804819at2"/>
<sequence length="355" mass="37152">MIRTAAEPVSPATRLPDTSAAPSPVVRARGLRKVFGSLVAVDDLDLTVRPGEVVAFLGPNGAGKSTTLDMVLGLTRPDTGTIELLGGTADQGVREGRAGVIFQDGGLLDDFTVGETLRVVASMQPRRRGPGFSRTRLDDVVAKAGLGSILSRKVSRCSGGERQRLRLALALLPDPDLLVMDEPTAGMDVSARIAFWETMRVQTRRGCTVLFATHYLEEAASFADRIVIIAHGRLIADGSVDEIRALGDGALVTATWPGVSEASLGERLATCPAAGSILHAVVRGEHVELRTTDSDAVARWLLTTTPAEHLGISAASLDEVFTALTSDSAGQADPTAVHASLPTPSTTGTDSETAS</sequence>
<dbReference type="GO" id="GO:0005524">
    <property type="term" value="F:ATP binding"/>
    <property type="evidence" value="ECO:0007669"/>
    <property type="project" value="UniProtKB-KW"/>
</dbReference>
<dbReference type="GO" id="GO:0046677">
    <property type="term" value="P:response to antibiotic"/>
    <property type="evidence" value="ECO:0007669"/>
    <property type="project" value="UniProtKB-KW"/>
</dbReference>
<dbReference type="GO" id="GO:0016887">
    <property type="term" value="F:ATP hydrolysis activity"/>
    <property type="evidence" value="ECO:0007669"/>
    <property type="project" value="InterPro"/>
</dbReference>
<dbReference type="InterPro" id="IPR017871">
    <property type="entry name" value="ABC_transporter-like_CS"/>
</dbReference>
<feature type="compositionally biased region" description="Polar residues" evidence="6">
    <location>
        <begin position="342"/>
        <end position="355"/>
    </location>
</feature>
<organism evidence="7 8">
    <name type="scientific">Actinomyces viscosus</name>
    <dbReference type="NCBI Taxonomy" id="1656"/>
    <lineage>
        <taxon>Bacteria</taxon>
        <taxon>Bacillati</taxon>
        <taxon>Actinomycetota</taxon>
        <taxon>Actinomycetes</taxon>
        <taxon>Actinomycetales</taxon>
        <taxon>Actinomycetaceae</taxon>
        <taxon>Actinomyces</taxon>
    </lineage>
</organism>
<name>A0A448PK21_ACTVI</name>
<keyword evidence="7" id="KW-0378">Hydrolase</keyword>
<gene>
    <name evidence="7" type="primary">drrA_7</name>
    <name evidence="7" type="ORF">NCTC10951_01170</name>
</gene>
<dbReference type="PANTHER" id="PTHR42711">
    <property type="entry name" value="ABC TRANSPORTER ATP-BINDING PROTEIN"/>
    <property type="match status" value="1"/>
</dbReference>
<protein>
    <submittedName>
        <fullName evidence="7">Daunorubicin/doxorubicin resistance ATP-binding protein DrrA</fullName>
        <ecNumber evidence="7">3.6.3.-</ecNumber>
    </submittedName>
</protein>
<feature type="region of interest" description="Disordered" evidence="6">
    <location>
        <begin position="329"/>
        <end position="355"/>
    </location>
</feature>
<accession>A0A448PK21</accession>
<comment type="subcellular location">
    <subcellularLocation>
        <location evidence="1">Cell membrane</location>
        <topology evidence="1">Peripheral membrane protein</topology>
    </subcellularLocation>
</comment>
<dbReference type="InterPro" id="IPR003593">
    <property type="entry name" value="AAA+_ATPase"/>
</dbReference>
<dbReference type="PROSITE" id="PS00211">
    <property type="entry name" value="ABC_TRANSPORTER_1"/>
    <property type="match status" value="1"/>
</dbReference>
<keyword evidence="4 7" id="KW-0067">ATP-binding</keyword>
<evidence type="ECO:0000313" key="7">
    <source>
        <dbReference type="EMBL" id="VEI15474.1"/>
    </source>
</evidence>
<proteinExistence type="predicted"/>
<evidence type="ECO:0000313" key="8">
    <source>
        <dbReference type="Proteomes" id="UP000268658"/>
    </source>
</evidence>
<dbReference type="PROSITE" id="PS50893">
    <property type="entry name" value="ABC_TRANSPORTER_2"/>
    <property type="match status" value="1"/>
</dbReference>
<dbReference type="PANTHER" id="PTHR42711:SF17">
    <property type="entry name" value="ABC TRANSPORTER ATP-BINDING PROTEIN"/>
    <property type="match status" value="1"/>
</dbReference>
<dbReference type="EMBL" id="LR134477">
    <property type="protein sequence ID" value="VEI15474.1"/>
    <property type="molecule type" value="Genomic_DNA"/>
</dbReference>
<evidence type="ECO:0000256" key="3">
    <source>
        <dbReference type="ARBA" id="ARBA00022741"/>
    </source>
</evidence>
<dbReference type="CDD" id="cd03230">
    <property type="entry name" value="ABC_DR_subfamily_A"/>
    <property type="match status" value="1"/>
</dbReference>
<dbReference type="AlphaFoldDB" id="A0A448PK21"/>
<evidence type="ECO:0000256" key="1">
    <source>
        <dbReference type="ARBA" id="ARBA00004202"/>
    </source>
</evidence>
<keyword evidence="5" id="KW-0046">Antibiotic resistance</keyword>
<dbReference type="EC" id="3.6.3.-" evidence="7"/>
<keyword evidence="3" id="KW-0547">Nucleotide-binding</keyword>
<dbReference type="InterPro" id="IPR050763">
    <property type="entry name" value="ABC_transporter_ATP-binding"/>
</dbReference>
<feature type="region of interest" description="Disordered" evidence="6">
    <location>
        <begin position="1"/>
        <end position="22"/>
    </location>
</feature>
<evidence type="ECO:0000256" key="5">
    <source>
        <dbReference type="ARBA" id="ARBA00023251"/>
    </source>
</evidence>
<dbReference type="RefSeq" id="WP_126413828.1">
    <property type="nucleotide sequence ID" value="NZ_JASPER010000009.1"/>
</dbReference>
<dbReference type="SUPFAM" id="SSF52540">
    <property type="entry name" value="P-loop containing nucleoside triphosphate hydrolases"/>
    <property type="match status" value="1"/>
</dbReference>
<dbReference type="InterPro" id="IPR003439">
    <property type="entry name" value="ABC_transporter-like_ATP-bd"/>
</dbReference>
<reference evidence="7 8" key="1">
    <citation type="submission" date="2018-12" db="EMBL/GenBank/DDBJ databases">
        <authorList>
            <consortium name="Pathogen Informatics"/>
        </authorList>
    </citation>
    <scope>NUCLEOTIDE SEQUENCE [LARGE SCALE GENOMIC DNA]</scope>
    <source>
        <strain evidence="7 8">NCTC10951</strain>
    </source>
</reference>
<dbReference type="Gene3D" id="3.40.50.300">
    <property type="entry name" value="P-loop containing nucleotide triphosphate hydrolases"/>
    <property type="match status" value="1"/>
</dbReference>
<dbReference type="Pfam" id="PF00005">
    <property type="entry name" value="ABC_tran"/>
    <property type="match status" value="1"/>
</dbReference>
<keyword evidence="2" id="KW-0813">Transport</keyword>
<dbReference type="KEGG" id="avc:NCTC10951_01170"/>
<evidence type="ECO:0000256" key="6">
    <source>
        <dbReference type="SAM" id="MobiDB-lite"/>
    </source>
</evidence>
<dbReference type="SMART" id="SM00382">
    <property type="entry name" value="AAA"/>
    <property type="match status" value="1"/>
</dbReference>